<evidence type="ECO:0000313" key="2">
    <source>
        <dbReference type="Proteomes" id="UP000501969"/>
    </source>
</evidence>
<dbReference type="GeneID" id="80534064"/>
<dbReference type="Proteomes" id="UP000501969">
    <property type="component" value="Segment"/>
</dbReference>
<accession>A0A346TPP7</accession>
<sequence length="472" mass="54114">MSYEVLYNKILNVQNEIFACVNLLHRYTNGSQEQYAELENRLINARVVTEREIVIDETVPEIEDVISYMRYVKKHLLKSIETNYSTLINMMHYFKSINVIPNDPDHVPIVKTSVITDKKSSDEPTDIRYETPANDVILQNQRGPTVEESFRSLVNVSTQRSLDDFVLYNELSQLVNQRISSLDEDGLTRMQAAAIVAKALMKPAETNFQLKVPPNPTPQFVRKLDAILFYLYQICRAMRYNATGEFLQQKMFIRRPKQIESSLQLNLPVTTPRLVGDVQNHLNDRKVLLVCQISSPSIENHFERNTNTTEENTFTDYPELWTLVQYERVPPLAANEALLITNVVRFNSSTTINEYTAVPVDTENAKSIDVGFVNTFNSLQDAEVKFEALMNGWKSGNFGANSNSNDQPRVLIDLNDESLNTLRQKIMIFTLVATSNMLTPIVGLIEPDRVLLAQEVIEQMRNVTNRQLYNMM</sequence>
<name>A0A346TPP7_9ABAC</name>
<dbReference type="EMBL" id="MH124167">
    <property type="protein sequence ID" value="AXU41557.1"/>
    <property type="molecule type" value="Genomic_DNA"/>
</dbReference>
<evidence type="ECO:0000313" key="1">
    <source>
        <dbReference type="EMBL" id="AXU41557.1"/>
    </source>
</evidence>
<reference evidence="1 2" key="1">
    <citation type="submission" date="2018-03" db="EMBL/GenBank/DDBJ databases">
        <title>Complete genome sequence of a second alphabaculovirus from the true armyworm, Mythimna unipuncta.</title>
        <authorList>
            <person name="Harrison R.L."/>
            <person name="Mowery J.D."/>
            <person name="Bauchan G.R."/>
            <person name="Theilmann D.A."/>
            <person name="Erlandson M.A."/>
        </authorList>
    </citation>
    <scope>NUCLEOTIDE SEQUENCE [LARGE SCALE GENOMIC DNA]</scope>
    <source>
        <strain evidence="1 2">KY310</strain>
    </source>
</reference>
<proteinExistence type="predicted"/>
<keyword evidence="2" id="KW-1185">Reference proteome</keyword>
<dbReference type="RefSeq" id="YP_010796569.1">
    <property type="nucleotide sequence ID" value="NC_076031.1"/>
</dbReference>
<protein>
    <submittedName>
        <fullName evidence="1">PARG</fullName>
    </submittedName>
</protein>
<dbReference type="KEGG" id="vg:80534064"/>
<organism evidence="1 2">
    <name type="scientific">Mythimna unipuncta nucleopolyhedrovirus</name>
    <dbReference type="NCBI Taxonomy" id="447897"/>
    <lineage>
        <taxon>Viruses</taxon>
        <taxon>Viruses incertae sedis</taxon>
        <taxon>Naldaviricetes</taxon>
        <taxon>Lefavirales</taxon>
        <taxon>Baculoviridae</taxon>
        <taxon>Alphabaculovirus</taxon>
    </lineage>
</organism>